<evidence type="ECO:0000256" key="1">
    <source>
        <dbReference type="SAM" id="MobiDB-lite"/>
    </source>
</evidence>
<dbReference type="GO" id="GO:0007596">
    <property type="term" value="P:blood coagulation"/>
    <property type="evidence" value="ECO:0007669"/>
    <property type="project" value="InterPro"/>
</dbReference>
<evidence type="ECO:0000313" key="4">
    <source>
        <dbReference type="Proteomes" id="UP000710432"/>
    </source>
</evidence>
<reference evidence="3" key="1">
    <citation type="submission" date="2020-03" db="EMBL/GenBank/DDBJ databases">
        <title>Studies in the Genomics of Life Span.</title>
        <authorList>
            <person name="Glass D."/>
        </authorList>
    </citation>
    <scope>NUCLEOTIDE SEQUENCE</scope>
    <source>
        <strain evidence="3">LTLLF</strain>
        <tissue evidence="3">Muscle</tissue>
    </source>
</reference>
<evidence type="ECO:0000256" key="2">
    <source>
        <dbReference type="SAM" id="SignalP"/>
    </source>
</evidence>
<dbReference type="GO" id="GO:0016020">
    <property type="term" value="C:membrane"/>
    <property type="evidence" value="ECO:0007669"/>
    <property type="project" value="InterPro"/>
</dbReference>
<dbReference type="Proteomes" id="UP000710432">
    <property type="component" value="Unassembled WGS sequence"/>
</dbReference>
<dbReference type="InterPro" id="IPR003944">
    <property type="entry name" value="Prot_act_rcpt_4"/>
</dbReference>
<keyword evidence="2" id="KW-0732">Signal</keyword>
<gene>
    <name evidence="3" type="ORF">LTLLF_193495</name>
</gene>
<feature type="region of interest" description="Disordered" evidence="1">
    <location>
        <begin position="18"/>
        <end position="61"/>
    </location>
</feature>
<dbReference type="AlphaFoldDB" id="A0A8J6KL70"/>
<keyword evidence="3" id="KW-0675">Receptor</keyword>
<dbReference type="PRINTS" id="PR01430">
    <property type="entry name" value="PROTEASEAR4"/>
</dbReference>
<evidence type="ECO:0000313" key="3">
    <source>
        <dbReference type="EMBL" id="KAH0502360.1"/>
    </source>
</evidence>
<dbReference type="GO" id="GO:0015057">
    <property type="term" value="F:thrombin-activated receptor activity"/>
    <property type="evidence" value="ECO:0007669"/>
    <property type="project" value="InterPro"/>
</dbReference>
<feature type="signal peptide" evidence="2">
    <location>
        <begin position="1"/>
        <end position="18"/>
    </location>
</feature>
<proteinExistence type="predicted"/>
<sequence>MSCLLLCLLELGLSLTQGTQTPSIYDDGESTGGGHEGTVGPTAGLKESKSPGQLHPQGFPGKFCENDSNTLELPASSQALLLGWVPTRLVSAFFRLVVSE</sequence>
<protein>
    <submittedName>
        <fullName evidence="3">Proteinase-activated receptor 4</fullName>
    </submittedName>
</protein>
<comment type="caution">
    <text evidence="3">The sequence shown here is derived from an EMBL/GenBank/DDBJ whole genome shotgun (WGS) entry which is preliminary data.</text>
</comment>
<dbReference type="EMBL" id="JAATJU010026037">
    <property type="protein sequence ID" value="KAH0502360.1"/>
    <property type="molecule type" value="Genomic_DNA"/>
</dbReference>
<name>A0A8J6KL70_MICOH</name>
<organism evidence="3 4">
    <name type="scientific">Microtus ochrogaster</name>
    <name type="common">Prairie vole</name>
    <dbReference type="NCBI Taxonomy" id="79684"/>
    <lineage>
        <taxon>Eukaryota</taxon>
        <taxon>Metazoa</taxon>
        <taxon>Chordata</taxon>
        <taxon>Craniata</taxon>
        <taxon>Vertebrata</taxon>
        <taxon>Euteleostomi</taxon>
        <taxon>Mammalia</taxon>
        <taxon>Eutheria</taxon>
        <taxon>Euarchontoglires</taxon>
        <taxon>Glires</taxon>
        <taxon>Rodentia</taxon>
        <taxon>Myomorpha</taxon>
        <taxon>Muroidea</taxon>
        <taxon>Cricetidae</taxon>
        <taxon>Arvicolinae</taxon>
        <taxon>Microtus</taxon>
    </lineage>
</organism>
<accession>A0A8J6KL70</accession>
<feature type="chain" id="PRO_5035306422" evidence="2">
    <location>
        <begin position="19"/>
        <end position="100"/>
    </location>
</feature>